<gene>
    <name evidence="15" type="ORF">DX915_02060</name>
</gene>
<feature type="compositionally biased region" description="Basic and acidic residues" evidence="13">
    <location>
        <begin position="337"/>
        <end position="351"/>
    </location>
</feature>
<evidence type="ECO:0000256" key="13">
    <source>
        <dbReference type="SAM" id="MobiDB-lite"/>
    </source>
</evidence>
<dbReference type="InterPro" id="IPR017438">
    <property type="entry name" value="ATP-NAD_kinase_N"/>
</dbReference>
<dbReference type="Pfam" id="PF19279">
    <property type="entry name" value="YegS_C"/>
    <property type="match status" value="1"/>
</dbReference>
<dbReference type="NCBIfam" id="TIGR00147">
    <property type="entry name" value="YegS/Rv2252/BmrU family lipid kinase"/>
    <property type="match status" value="1"/>
</dbReference>
<organism evidence="15 16">
    <name type="scientific">Dialister pneumosintes</name>
    <dbReference type="NCBI Taxonomy" id="39950"/>
    <lineage>
        <taxon>Bacteria</taxon>
        <taxon>Bacillati</taxon>
        <taxon>Bacillota</taxon>
        <taxon>Negativicutes</taxon>
        <taxon>Veillonellales</taxon>
        <taxon>Veillonellaceae</taxon>
        <taxon>Dialister</taxon>
    </lineage>
</organism>
<evidence type="ECO:0000256" key="12">
    <source>
        <dbReference type="ARBA" id="ARBA00023264"/>
    </source>
</evidence>
<dbReference type="GO" id="GO:0016301">
    <property type="term" value="F:kinase activity"/>
    <property type="evidence" value="ECO:0007669"/>
    <property type="project" value="UniProtKB-KW"/>
</dbReference>
<protein>
    <submittedName>
        <fullName evidence="15">Diacylglycerol kinase family lipid kinase</fullName>
    </submittedName>
</protein>
<keyword evidence="10" id="KW-0443">Lipid metabolism</keyword>
<reference evidence="15 16" key="1">
    <citation type="submission" date="2018-08" db="EMBL/GenBank/DDBJ databases">
        <title>Draft genome sequence of Dialister pneumosintes KCOM 1685.</title>
        <authorList>
            <person name="Kook J.-K."/>
            <person name="Park S.-N."/>
            <person name="Lim Y.K."/>
        </authorList>
    </citation>
    <scope>NUCLEOTIDE SEQUENCE [LARGE SCALE GENOMIC DNA]</scope>
    <source>
        <strain evidence="15 16">KCOM 1685</strain>
    </source>
</reference>
<keyword evidence="9" id="KW-0460">Magnesium</keyword>
<evidence type="ECO:0000256" key="2">
    <source>
        <dbReference type="ARBA" id="ARBA00005983"/>
    </source>
</evidence>
<dbReference type="Gene3D" id="3.40.50.10330">
    <property type="entry name" value="Probable inorganic polyphosphate/atp-NAD kinase, domain 1"/>
    <property type="match status" value="1"/>
</dbReference>
<evidence type="ECO:0000256" key="9">
    <source>
        <dbReference type="ARBA" id="ARBA00022842"/>
    </source>
</evidence>
<evidence type="ECO:0000256" key="3">
    <source>
        <dbReference type="ARBA" id="ARBA00022516"/>
    </source>
</evidence>
<evidence type="ECO:0000313" key="16">
    <source>
        <dbReference type="Proteomes" id="UP000266262"/>
    </source>
</evidence>
<feature type="region of interest" description="Disordered" evidence="13">
    <location>
        <begin position="332"/>
        <end position="351"/>
    </location>
</feature>
<dbReference type="SUPFAM" id="SSF111331">
    <property type="entry name" value="NAD kinase/diacylglycerol kinase-like"/>
    <property type="match status" value="1"/>
</dbReference>
<dbReference type="Pfam" id="PF00781">
    <property type="entry name" value="DAGK_cat"/>
    <property type="match status" value="1"/>
</dbReference>
<accession>A0ABX9M9U3</accession>
<dbReference type="InterPro" id="IPR050187">
    <property type="entry name" value="Lipid_Phosphate_FormReg"/>
</dbReference>
<name>A0ABX9M9U3_9FIRM</name>
<dbReference type="PROSITE" id="PS50146">
    <property type="entry name" value="DAGK"/>
    <property type="match status" value="1"/>
</dbReference>
<keyword evidence="6" id="KW-0547">Nucleotide-binding</keyword>
<evidence type="ECO:0000256" key="5">
    <source>
        <dbReference type="ARBA" id="ARBA00022723"/>
    </source>
</evidence>
<evidence type="ECO:0000259" key="14">
    <source>
        <dbReference type="PROSITE" id="PS50146"/>
    </source>
</evidence>
<keyword evidence="12" id="KW-1208">Phospholipid metabolism</keyword>
<keyword evidence="8" id="KW-0067">ATP-binding</keyword>
<comment type="cofactor">
    <cofactor evidence="1">
        <name>Mg(2+)</name>
        <dbReference type="ChEBI" id="CHEBI:18420"/>
    </cofactor>
</comment>
<evidence type="ECO:0000256" key="1">
    <source>
        <dbReference type="ARBA" id="ARBA00001946"/>
    </source>
</evidence>
<keyword evidence="3" id="KW-0444">Lipid biosynthesis</keyword>
<dbReference type="SMART" id="SM00046">
    <property type="entry name" value="DAGKc"/>
    <property type="match status" value="1"/>
</dbReference>
<dbReference type="Proteomes" id="UP000266262">
    <property type="component" value="Unassembled WGS sequence"/>
</dbReference>
<dbReference type="RefSeq" id="WP_119056086.1">
    <property type="nucleotide sequence ID" value="NZ_QWKU01000001.1"/>
</dbReference>
<evidence type="ECO:0000256" key="6">
    <source>
        <dbReference type="ARBA" id="ARBA00022741"/>
    </source>
</evidence>
<dbReference type="InterPro" id="IPR005218">
    <property type="entry name" value="Diacylglycerol/lipid_kinase"/>
</dbReference>
<keyword evidence="16" id="KW-1185">Reference proteome</keyword>
<evidence type="ECO:0000256" key="11">
    <source>
        <dbReference type="ARBA" id="ARBA00023209"/>
    </source>
</evidence>
<keyword evidence="4" id="KW-0808">Transferase</keyword>
<dbReference type="InterPro" id="IPR045540">
    <property type="entry name" value="YegS/DAGK_C"/>
</dbReference>
<dbReference type="InterPro" id="IPR001206">
    <property type="entry name" value="Diacylglycerol_kinase_cat_dom"/>
</dbReference>
<evidence type="ECO:0000256" key="10">
    <source>
        <dbReference type="ARBA" id="ARBA00023098"/>
    </source>
</evidence>
<sequence length="351" mass="39104">MERNTTCTIIVNPTSGKERAPKYIPLLHSILSKKYEDIIIKLTEGPGEAKKFAKQAAENNRDIICMGGDGTINEVINGMVPVNSNSALGFVPFGTVNDLARALGIPRSPKGAIKIFENATVTSIDVGKINDQYFINIVAAGLLPEAMSQVTIKEKTLFGSMAYFMKAFQVFPKQKSYHFRIEEKNGTVIQTTSPLVAGMLTDSAGSFRNLIPEEERRSGMIKLALFRNFEWFRAIRQAPLLLTGQQMGEDFLTVIGIKSAKISIENAPNKELWTNVDGEKGPHFPIYLEILPSKLPVLVPAHRKTSPIHIPDMVNKVKSQLTHLWEELPEPYQNPMENRKSKVSKKEITNP</sequence>
<keyword evidence="11" id="KW-0594">Phospholipid biosynthesis</keyword>
<evidence type="ECO:0000313" key="15">
    <source>
        <dbReference type="EMBL" id="RID94331.1"/>
    </source>
</evidence>
<feature type="domain" description="DAGKc" evidence="14">
    <location>
        <begin position="2"/>
        <end position="133"/>
    </location>
</feature>
<evidence type="ECO:0000256" key="7">
    <source>
        <dbReference type="ARBA" id="ARBA00022777"/>
    </source>
</evidence>
<comment type="similarity">
    <text evidence="2">Belongs to the diacylglycerol/lipid kinase family.</text>
</comment>
<dbReference type="EMBL" id="QWKU01000001">
    <property type="protein sequence ID" value="RID94331.1"/>
    <property type="molecule type" value="Genomic_DNA"/>
</dbReference>
<proteinExistence type="inferred from homology"/>
<dbReference type="InterPro" id="IPR016064">
    <property type="entry name" value="NAD/diacylglycerol_kinase_sf"/>
</dbReference>
<comment type="caution">
    <text evidence="15">The sequence shown here is derived from an EMBL/GenBank/DDBJ whole genome shotgun (WGS) entry which is preliminary data.</text>
</comment>
<keyword evidence="5" id="KW-0479">Metal-binding</keyword>
<dbReference type="PANTHER" id="PTHR12358:SF106">
    <property type="entry name" value="LIPID KINASE YEGS"/>
    <property type="match status" value="1"/>
</dbReference>
<dbReference type="Gene3D" id="2.60.200.40">
    <property type="match status" value="1"/>
</dbReference>
<keyword evidence="7 15" id="KW-0418">Kinase</keyword>
<evidence type="ECO:0000256" key="4">
    <source>
        <dbReference type="ARBA" id="ARBA00022679"/>
    </source>
</evidence>
<dbReference type="PANTHER" id="PTHR12358">
    <property type="entry name" value="SPHINGOSINE KINASE"/>
    <property type="match status" value="1"/>
</dbReference>
<evidence type="ECO:0000256" key="8">
    <source>
        <dbReference type="ARBA" id="ARBA00022840"/>
    </source>
</evidence>